<dbReference type="OrthoDB" id="5295095at2"/>
<proteinExistence type="predicted"/>
<dbReference type="AlphaFoldDB" id="A0A150WLU1"/>
<evidence type="ECO:0000313" key="2">
    <source>
        <dbReference type="Proteomes" id="UP000075320"/>
    </source>
</evidence>
<gene>
    <name evidence="1" type="ORF">AZI86_11945</name>
</gene>
<comment type="caution">
    <text evidence="1">The sequence shown here is derived from an EMBL/GenBank/DDBJ whole genome shotgun (WGS) entry which is preliminary data.</text>
</comment>
<accession>A0A150WLU1</accession>
<dbReference type="RefSeq" id="WP_061835415.1">
    <property type="nucleotide sequence ID" value="NZ_LUKE01000002.1"/>
</dbReference>
<keyword evidence="2" id="KW-1185">Reference proteome</keyword>
<dbReference type="Proteomes" id="UP000075320">
    <property type="component" value="Unassembled WGS sequence"/>
</dbReference>
<dbReference type="EMBL" id="LUKE01000002">
    <property type="protein sequence ID" value="KYG64904.1"/>
    <property type="molecule type" value="Genomic_DNA"/>
</dbReference>
<organism evidence="1 2">
    <name type="scientific">Bdellovibrio bacteriovorus</name>
    <dbReference type="NCBI Taxonomy" id="959"/>
    <lineage>
        <taxon>Bacteria</taxon>
        <taxon>Pseudomonadati</taxon>
        <taxon>Bdellovibrionota</taxon>
        <taxon>Bdellovibrionia</taxon>
        <taxon>Bdellovibrionales</taxon>
        <taxon>Pseudobdellovibrionaceae</taxon>
        <taxon>Bdellovibrio</taxon>
    </lineage>
</organism>
<sequence>MDFLRRPDRIHFDLKPNCLLTRWPVVFVTGPRSLFYFRRYWNLYPIFLAEHGYEVFTVHLPWRSSAARRKYMQAFLEKHKNKKYHFVMDSITAHEMQDLFVGTSTATSVTELLNAGATTKLHGFQFQPLEMTVCKQAPGILLKFSFWLHQKLIENPQSPTLDTLGALEDSTFDNSRLLLSHMQKLAEEDYQEDATL</sequence>
<dbReference type="InterPro" id="IPR029058">
    <property type="entry name" value="AB_hydrolase_fold"/>
</dbReference>
<reference evidence="1 2" key="1">
    <citation type="submission" date="2016-03" db="EMBL/GenBank/DDBJ databases">
        <authorList>
            <person name="Ploux O."/>
        </authorList>
    </citation>
    <scope>NUCLEOTIDE SEQUENCE [LARGE SCALE GENOMIC DNA]</scope>
    <source>
        <strain evidence="1 2">R0</strain>
    </source>
</reference>
<name>A0A150WLU1_BDEBC</name>
<protein>
    <submittedName>
        <fullName evidence="1">Uncharacterized protein</fullName>
    </submittedName>
</protein>
<dbReference type="Gene3D" id="3.40.50.1820">
    <property type="entry name" value="alpha/beta hydrolase"/>
    <property type="match status" value="1"/>
</dbReference>
<evidence type="ECO:0000313" key="1">
    <source>
        <dbReference type="EMBL" id="KYG64904.1"/>
    </source>
</evidence>